<feature type="compositionally biased region" description="Basic and acidic residues" evidence="1">
    <location>
        <begin position="130"/>
        <end position="141"/>
    </location>
</feature>
<name>A0AAW0U303_SCYPA</name>
<comment type="caution">
    <text evidence="2">The sequence shown here is derived from an EMBL/GenBank/DDBJ whole genome shotgun (WGS) entry which is preliminary data.</text>
</comment>
<reference evidence="2 3" key="1">
    <citation type="submission" date="2023-03" db="EMBL/GenBank/DDBJ databases">
        <title>High-quality genome of Scylla paramamosain provides insights in environmental adaptation.</title>
        <authorList>
            <person name="Zhang L."/>
        </authorList>
    </citation>
    <scope>NUCLEOTIDE SEQUENCE [LARGE SCALE GENOMIC DNA]</scope>
    <source>
        <strain evidence="2">LZ_2023a</strain>
        <tissue evidence="2">Muscle</tissue>
    </source>
</reference>
<sequence length="167" mass="18862">MSRGVFREPAHMALEYLKKKILSCRLSLPGRGLEECGSELVKSLGVFRGRGGGKEKKEKEKEKDAREQYFLHVKSVPSRRPPSITHTLWLKFLNPRRCGRRQEGNQMCAAALHIKYPSGVSARVQSALQEERENSKRHQEGRCTSLPRPYLLSSRGQECAGGSEKVV</sequence>
<evidence type="ECO:0000313" key="3">
    <source>
        <dbReference type="Proteomes" id="UP001487740"/>
    </source>
</evidence>
<evidence type="ECO:0000313" key="2">
    <source>
        <dbReference type="EMBL" id="KAK8393663.1"/>
    </source>
</evidence>
<accession>A0AAW0U303</accession>
<feature type="region of interest" description="Disordered" evidence="1">
    <location>
        <begin position="130"/>
        <end position="167"/>
    </location>
</feature>
<organism evidence="2 3">
    <name type="scientific">Scylla paramamosain</name>
    <name type="common">Mud crab</name>
    <dbReference type="NCBI Taxonomy" id="85552"/>
    <lineage>
        <taxon>Eukaryota</taxon>
        <taxon>Metazoa</taxon>
        <taxon>Ecdysozoa</taxon>
        <taxon>Arthropoda</taxon>
        <taxon>Crustacea</taxon>
        <taxon>Multicrustacea</taxon>
        <taxon>Malacostraca</taxon>
        <taxon>Eumalacostraca</taxon>
        <taxon>Eucarida</taxon>
        <taxon>Decapoda</taxon>
        <taxon>Pleocyemata</taxon>
        <taxon>Brachyura</taxon>
        <taxon>Eubrachyura</taxon>
        <taxon>Portunoidea</taxon>
        <taxon>Portunidae</taxon>
        <taxon>Portuninae</taxon>
        <taxon>Scylla</taxon>
    </lineage>
</organism>
<dbReference type="Proteomes" id="UP001487740">
    <property type="component" value="Unassembled WGS sequence"/>
</dbReference>
<dbReference type="AlphaFoldDB" id="A0AAW0U303"/>
<evidence type="ECO:0000256" key="1">
    <source>
        <dbReference type="SAM" id="MobiDB-lite"/>
    </source>
</evidence>
<dbReference type="EMBL" id="JARAKH010000020">
    <property type="protein sequence ID" value="KAK8393663.1"/>
    <property type="molecule type" value="Genomic_DNA"/>
</dbReference>
<gene>
    <name evidence="2" type="ORF">O3P69_006772</name>
</gene>
<protein>
    <submittedName>
        <fullName evidence="2">Uncharacterized protein</fullName>
    </submittedName>
</protein>
<proteinExistence type="predicted"/>
<keyword evidence="3" id="KW-1185">Reference proteome</keyword>